<dbReference type="Proteomes" id="UP000255417">
    <property type="component" value="Unassembled WGS sequence"/>
</dbReference>
<protein>
    <submittedName>
        <fullName evidence="1">Predicted transcriptional regulator</fullName>
    </submittedName>
</protein>
<dbReference type="PANTHER" id="PTHR36154:SF1">
    <property type="entry name" value="DNA-BINDING TRANSCRIPTIONAL ACTIVATOR ALPA"/>
    <property type="match status" value="1"/>
</dbReference>
<dbReference type="InterPro" id="IPR052931">
    <property type="entry name" value="Prophage_regulatory_activator"/>
</dbReference>
<dbReference type="Pfam" id="PF05930">
    <property type="entry name" value="Phage_AlpA"/>
    <property type="match status" value="1"/>
</dbReference>
<reference evidence="1 2" key="1">
    <citation type="submission" date="2018-06" db="EMBL/GenBank/DDBJ databases">
        <authorList>
            <consortium name="Pathogen Informatics"/>
            <person name="Doyle S."/>
        </authorList>
    </citation>
    <scope>NUCLEOTIDE SEQUENCE [LARGE SCALE GENOMIC DNA]</scope>
    <source>
        <strain evidence="1 2">NCTC12872</strain>
    </source>
</reference>
<sequence length="68" mass="8119">MTTEKKERFIAIDEVQDRTGLSRSVIYDRMKNNNFPRSVRLGNKTARWLESEIDSWIDQQATNNRIKF</sequence>
<dbReference type="PANTHER" id="PTHR36154">
    <property type="entry name" value="DNA-BINDING TRANSCRIPTIONAL ACTIVATOR ALPA"/>
    <property type="match status" value="1"/>
</dbReference>
<dbReference type="EMBL" id="UGTA01000001">
    <property type="protein sequence ID" value="SUB59276.1"/>
    <property type="molecule type" value="Genomic_DNA"/>
</dbReference>
<name>A0A379CC23_9PAST</name>
<dbReference type="OrthoDB" id="8455288at2"/>
<organism evidence="1 2">
    <name type="scientific">Phocoenobacter uteri</name>
    <dbReference type="NCBI Taxonomy" id="146806"/>
    <lineage>
        <taxon>Bacteria</taxon>
        <taxon>Pseudomonadati</taxon>
        <taxon>Pseudomonadota</taxon>
        <taxon>Gammaproteobacteria</taxon>
        <taxon>Pasteurellales</taxon>
        <taxon>Pasteurellaceae</taxon>
        <taxon>Phocoenobacter</taxon>
    </lineage>
</organism>
<proteinExistence type="predicted"/>
<evidence type="ECO:0000313" key="1">
    <source>
        <dbReference type="EMBL" id="SUB59276.1"/>
    </source>
</evidence>
<evidence type="ECO:0000313" key="2">
    <source>
        <dbReference type="Proteomes" id="UP000255417"/>
    </source>
</evidence>
<dbReference type="InterPro" id="IPR010260">
    <property type="entry name" value="AlpA"/>
</dbReference>
<keyword evidence="2" id="KW-1185">Reference proteome</keyword>
<dbReference type="Gene3D" id="1.10.238.160">
    <property type="match status" value="1"/>
</dbReference>
<gene>
    <name evidence="1" type="ORF">NCTC12872_01259</name>
</gene>
<dbReference type="RefSeq" id="WP_115315761.1">
    <property type="nucleotide sequence ID" value="NZ_LWIF01000001.1"/>
</dbReference>
<dbReference type="AlphaFoldDB" id="A0A379CC23"/>
<accession>A0A379CC23</accession>